<evidence type="ECO:0000313" key="11">
    <source>
        <dbReference type="EMBL" id="KAG0691013.1"/>
    </source>
</evidence>
<feature type="compositionally biased region" description="Polar residues" evidence="9">
    <location>
        <begin position="31"/>
        <end position="48"/>
    </location>
</feature>
<dbReference type="Pfam" id="PF14474">
    <property type="entry name" value="RTC4"/>
    <property type="match status" value="1"/>
</dbReference>
<reference evidence="11" key="1">
    <citation type="submission" date="2020-11" db="EMBL/GenBank/DDBJ databases">
        <title>Kefir isolates.</title>
        <authorList>
            <person name="Marcisauskas S."/>
            <person name="Kim Y."/>
            <person name="Blasche S."/>
        </authorList>
    </citation>
    <scope>NUCLEOTIDE SEQUENCE</scope>
    <source>
        <strain evidence="11">Olga-1</strain>
    </source>
</reference>
<evidence type="ECO:0000256" key="8">
    <source>
        <dbReference type="SAM" id="Coils"/>
    </source>
</evidence>
<proteinExistence type="inferred from homology"/>
<keyword evidence="12" id="KW-1185">Reference proteome</keyword>
<gene>
    <name evidence="11" type="primary">RTC4</name>
    <name evidence="11" type="ORF">C6P40_000292</name>
</gene>
<dbReference type="GO" id="GO:0005634">
    <property type="term" value="C:nucleus"/>
    <property type="evidence" value="ECO:0007669"/>
    <property type="project" value="UniProtKB-SubCell"/>
</dbReference>
<protein>
    <recommendedName>
        <fullName evidence="5">Restriction of telomere capping protein 4</fullName>
    </recommendedName>
</protein>
<feature type="compositionally biased region" description="Basic and acidic residues" evidence="9">
    <location>
        <begin position="209"/>
        <end position="219"/>
    </location>
</feature>
<keyword evidence="8" id="KW-0175">Coiled coil</keyword>
<evidence type="ECO:0000256" key="4">
    <source>
        <dbReference type="ARBA" id="ARBA00009461"/>
    </source>
</evidence>
<comment type="function">
    <text evidence="1">May be involved in a process influencing telomere capping.</text>
</comment>
<dbReference type="AlphaFoldDB" id="A0A9P6WRI9"/>
<organism evidence="11 12">
    <name type="scientific">Pichia californica</name>
    <dbReference type="NCBI Taxonomy" id="460514"/>
    <lineage>
        <taxon>Eukaryota</taxon>
        <taxon>Fungi</taxon>
        <taxon>Dikarya</taxon>
        <taxon>Ascomycota</taxon>
        <taxon>Saccharomycotina</taxon>
        <taxon>Pichiomycetes</taxon>
        <taxon>Pichiales</taxon>
        <taxon>Pichiaceae</taxon>
        <taxon>Pichia</taxon>
    </lineage>
</organism>
<feature type="compositionally biased region" description="Acidic residues" evidence="9">
    <location>
        <begin position="473"/>
        <end position="482"/>
    </location>
</feature>
<dbReference type="InterPro" id="IPR039024">
    <property type="entry name" value="RTC4"/>
</dbReference>
<sequence length="494" mass="56578">MSNLKNKPMGSIRNRNKSQDTEHFEDGALLSKSSKNIAIPSNHTPTTNRRIKDDDLFKSTITPSKKRKSLNHSVGKRQLPINTLRPNLNLNSQKENKKIVKKSKKDTDIFNLPDIQENNGGILFPDLNYMDSVMKEFDIDEMQQRTEELKNKLDNQEIDLKKKKENKKEKNSIVSQYISEHLTKDTLLDMELLSKPNSISNSITSSHKNNPEKKDKKHDISLDNLLNNKDRANEVIKKHSGKGKTFIRKDLIKTLEDIRILVKKYRKVLVDILNGEIGSFFYTEAKVLQQSSPMMSIKGDEIHNLPKHRFYGYIGAVRGFHIGKMIENDSFLNELLREKMRYSDVIKFWGINNFSQYVLAPELIAHLILDEGKLEDLDEAYDIMEDTNDYGMFVTNIKDIEGKYSIGETVDLDSDIEEIDPTEEIKNVKQVRNNDGKKEFKKKVVNPKTTEKSIVSNESTKSLTTSAIKVDCDSDSDSDNDIDNSNSLLGDIFG</sequence>
<accession>A0A9P6WRI9</accession>
<evidence type="ECO:0000256" key="5">
    <source>
        <dbReference type="ARBA" id="ARBA00015162"/>
    </source>
</evidence>
<feature type="region of interest" description="Disordered" evidence="9">
    <location>
        <begin position="1"/>
        <end position="52"/>
    </location>
</feature>
<dbReference type="EMBL" id="PUHW01000011">
    <property type="protein sequence ID" value="KAG0691013.1"/>
    <property type="molecule type" value="Genomic_DNA"/>
</dbReference>
<feature type="domain" description="Restriction of telomere capping protein 4 C-terminal" evidence="10">
    <location>
        <begin position="272"/>
        <end position="397"/>
    </location>
</feature>
<keyword evidence="7" id="KW-0539">Nucleus</keyword>
<feature type="coiled-coil region" evidence="8">
    <location>
        <begin position="139"/>
        <end position="173"/>
    </location>
</feature>
<evidence type="ECO:0000256" key="9">
    <source>
        <dbReference type="SAM" id="MobiDB-lite"/>
    </source>
</evidence>
<dbReference type="InterPro" id="IPR028094">
    <property type="entry name" value="RTC4_C"/>
</dbReference>
<evidence type="ECO:0000256" key="6">
    <source>
        <dbReference type="ARBA" id="ARBA00022490"/>
    </source>
</evidence>
<feature type="region of interest" description="Disordered" evidence="9">
    <location>
        <begin position="439"/>
        <end position="458"/>
    </location>
</feature>
<evidence type="ECO:0000256" key="1">
    <source>
        <dbReference type="ARBA" id="ARBA00002738"/>
    </source>
</evidence>
<evidence type="ECO:0000313" key="12">
    <source>
        <dbReference type="Proteomes" id="UP000697127"/>
    </source>
</evidence>
<comment type="similarity">
    <text evidence="4">Belongs to the RTC4 family.</text>
</comment>
<evidence type="ECO:0000256" key="2">
    <source>
        <dbReference type="ARBA" id="ARBA00004123"/>
    </source>
</evidence>
<evidence type="ECO:0000259" key="10">
    <source>
        <dbReference type="SMART" id="SM01312"/>
    </source>
</evidence>
<name>A0A9P6WRI9_9ASCO</name>
<feature type="compositionally biased region" description="Basic and acidic residues" evidence="9">
    <location>
        <begin position="17"/>
        <end position="26"/>
    </location>
</feature>
<feature type="region of interest" description="Disordered" evidence="9">
    <location>
        <begin position="470"/>
        <end position="494"/>
    </location>
</feature>
<evidence type="ECO:0000256" key="7">
    <source>
        <dbReference type="ARBA" id="ARBA00023242"/>
    </source>
</evidence>
<dbReference type="PANTHER" id="PTHR41391:SF1">
    <property type="entry name" value="RESTRICTION OF TELOMERE CAPPING PROTEIN 4"/>
    <property type="match status" value="1"/>
</dbReference>
<evidence type="ECO:0000256" key="3">
    <source>
        <dbReference type="ARBA" id="ARBA00004496"/>
    </source>
</evidence>
<dbReference type="OrthoDB" id="128308at2759"/>
<feature type="region of interest" description="Disordered" evidence="9">
    <location>
        <begin position="199"/>
        <end position="219"/>
    </location>
</feature>
<keyword evidence="6" id="KW-0963">Cytoplasm</keyword>
<dbReference type="GO" id="GO:0005737">
    <property type="term" value="C:cytoplasm"/>
    <property type="evidence" value="ECO:0007669"/>
    <property type="project" value="UniProtKB-SubCell"/>
</dbReference>
<dbReference type="PANTHER" id="PTHR41391">
    <property type="entry name" value="RESTRICTION OF TELOMERE CAPPING PROTEIN 4"/>
    <property type="match status" value="1"/>
</dbReference>
<dbReference type="Proteomes" id="UP000697127">
    <property type="component" value="Unassembled WGS sequence"/>
</dbReference>
<feature type="compositionally biased region" description="Polar residues" evidence="9">
    <location>
        <begin position="199"/>
        <end position="208"/>
    </location>
</feature>
<dbReference type="SMART" id="SM01312">
    <property type="entry name" value="RTC4"/>
    <property type="match status" value="1"/>
</dbReference>
<comment type="subcellular location">
    <subcellularLocation>
        <location evidence="3">Cytoplasm</location>
    </subcellularLocation>
    <subcellularLocation>
        <location evidence="2">Nucleus</location>
    </subcellularLocation>
</comment>
<comment type="caution">
    <text evidence="11">The sequence shown here is derived from an EMBL/GenBank/DDBJ whole genome shotgun (WGS) entry which is preliminary data.</text>
</comment>